<organism evidence="1 2">
    <name type="scientific">Polyangium jinanense</name>
    <dbReference type="NCBI Taxonomy" id="2829994"/>
    <lineage>
        <taxon>Bacteria</taxon>
        <taxon>Pseudomonadati</taxon>
        <taxon>Myxococcota</taxon>
        <taxon>Polyangia</taxon>
        <taxon>Polyangiales</taxon>
        <taxon>Polyangiaceae</taxon>
        <taxon>Polyangium</taxon>
    </lineage>
</organism>
<dbReference type="Proteomes" id="UP001151081">
    <property type="component" value="Unassembled WGS sequence"/>
</dbReference>
<sequence length="61" mass="6159">MTVAEKIVLREDVSAPSARAAVGVERLAGALGDLGSAKIDAGAAIARGVWAELQRLAEEGA</sequence>
<comment type="caution">
    <text evidence="1">The sequence shown here is derived from an EMBL/GenBank/DDBJ whole genome shotgun (WGS) entry which is preliminary data.</text>
</comment>
<protein>
    <submittedName>
        <fullName evidence="1">Uncharacterized protein</fullName>
    </submittedName>
</protein>
<accession>A0A9X3XBM9</accession>
<evidence type="ECO:0000313" key="1">
    <source>
        <dbReference type="EMBL" id="MDC3985788.1"/>
    </source>
</evidence>
<gene>
    <name evidence="1" type="ORF">KEG57_35235</name>
</gene>
<name>A0A9X3XBM9_9BACT</name>
<keyword evidence="2" id="KW-1185">Reference proteome</keyword>
<reference evidence="1 2" key="1">
    <citation type="submission" date="2021-04" db="EMBL/GenBank/DDBJ databases">
        <title>Genome analysis of Polyangium sp.</title>
        <authorList>
            <person name="Li Y."/>
            <person name="Wang J."/>
        </authorList>
    </citation>
    <scope>NUCLEOTIDE SEQUENCE [LARGE SCALE GENOMIC DNA]</scope>
    <source>
        <strain evidence="1 2">SDU14</strain>
    </source>
</reference>
<evidence type="ECO:0000313" key="2">
    <source>
        <dbReference type="Proteomes" id="UP001151081"/>
    </source>
</evidence>
<dbReference type="AlphaFoldDB" id="A0A9X3XBM9"/>
<dbReference type="RefSeq" id="WP_272459239.1">
    <property type="nucleotide sequence ID" value="NZ_JAGTJJ010000031.1"/>
</dbReference>
<proteinExistence type="predicted"/>
<dbReference type="EMBL" id="JAGTJJ010000031">
    <property type="protein sequence ID" value="MDC3985788.1"/>
    <property type="molecule type" value="Genomic_DNA"/>
</dbReference>